<keyword evidence="3" id="KW-0472">Membrane</keyword>
<dbReference type="InterPro" id="IPR023578">
    <property type="entry name" value="Ras_GEF_dom_sf"/>
</dbReference>
<comment type="caution">
    <text evidence="5">The sequence shown here is derived from an EMBL/GenBank/DDBJ whole genome shotgun (WGS) entry which is preliminary data.</text>
</comment>
<evidence type="ECO:0000313" key="5">
    <source>
        <dbReference type="EMBL" id="ETO27733.1"/>
    </source>
</evidence>
<dbReference type="InterPro" id="IPR001895">
    <property type="entry name" value="RASGEF_cat_dom"/>
</dbReference>
<evidence type="ECO:0000256" key="2">
    <source>
        <dbReference type="PROSITE-ProRule" id="PRU00168"/>
    </source>
</evidence>
<dbReference type="Pfam" id="PF00617">
    <property type="entry name" value="RasGEF"/>
    <property type="match status" value="1"/>
</dbReference>
<keyword evidence="3" id="KW-1133">Transmembrane helix</keyword>
<dbReference type="OrthoDB" id="546434at2759"/>
<evidence type="ECO:0000256" key="1">
    <source>
        <dbReference type="ARBA" id="ARBA00022658"/>
    </source>
</evidence>
<evidence type="ECO:0000313" key="6">
    <source>
        <dbReference type="Proteomes" id="UP000023152"/>
    </source>
</evidence>
<dbReference type="PANTHER" id="PTHR23113">
    <property type="entry name" value="GUANINE NUCLEOTIDE EXCHANGE FACTOR"/>
    <property type="match status" value="1"/>
</dbReference>
<reference evidence="5 6" key="1">
    <citation type="journal article" date="2013" name="Curr. Biol.">
        <title>The Genome of the Foraminiferan Reticulomyxa filosa.</title>
        <authorList>
            <person name="Glockner G."/>
            <person name="Hulsmann N."/>
            <person name="Schleicher M."/>
            <person name="Noegel A.A."/>
            <person name="Eichinger L."/>
            <person name="Gallinger C."/>
            <person name="Pawlowski J."/>
            <person name="Sierra R."/>
            <person name="Euteneuer U."/>
            <person name="Pillet L."/>
            <person name="Moustafa A."/>
            <person name="Platzer M."/>
            <person name="Groth M."/>
            <person name="Szafranski K."/>
            <person name="Schliwa M."/>
        </authorList>
    </citation>
    <scope>NUCLEOTIDE SEQUENCE [LARGE SCALE GENOMIC DNA]</scope>
</reference>
<sequence length="199" mass="23990">MTYLDSRHDKDIYWKYVKKEQGFLKAKFSQNKVIETVVIKLRISHVYAFYIIWNNSENDNKTQETTENGKKALPKVSEFAHRFLYLQRFEPCFPKGFVAILLNAQELAQQITLMSYHIFEQIQAREFFKKAWKQDDSKWQKAPNICKFIEQYNTEVKWVQYTLLTERKVSRRCRFLLKFIDIALVLSLYYYVFSTLNFG</sequence>
<evidence type="ECO:0000256" key="3">
    <source>
        <dbReference type="SAM" id="Phobius"/>
    </source>
</evidence>
<feature type="domain" description="Ras-GEF" evidence="4">
    <location>
        <begin position="103"/>
        <end position="199"/>
    </location>
</feature>
<dbReference type="InterPro" id="IPR036964">
    <property type="entry name" value="RASGEF_cat_dom_sf"/>
</dbReference>
<keyword evidence="3" id="KW-0812">Transmembrane</keyword>
<dbReference type="Proteomes" id="UP000023152">
    <property type="component" value="Unassembled WGS sequence"/>
</dbReference>
<keyword evidence="1 2" id="KW-0344">Guanine-nucleotide releasing factor</keyword>
<keyword evidence="6" id="KW-1185">Reference proteome</keyword>
<dbReference type="InterPro" id="IPR008937">
    <property type="entry name" value="Ras-like_GEF"/>
</dbReference>
<name>X6NP81_RETFI</name>
<evidence type="ECO:0000259" key="4">
    <source>
        <dbReference type="PROSITE" id="PS50009"/>
    </source>
</evidence>
<protein>
    <submittedName>
        <fullName evidence="5">RasGEF domain-containing protein</fullName>
    </submittedName>
</protein>
<dbReference type="AlphaFoldDB" id="X6NP81"/>
<organism evidence="5 6">
    <name type="scientific">Reticulomyxa filosa</name>
    <dbReference type="NCBI Taxonomy" id="46433"/>
    <lineage>
        <taxon>Eukaryota</taxon>
        <taxon>Sar</taxon>
        <taxon>Rhizaria</taxon>
        <taxon>Retaria</taxon>
        <taxon>Foraminifera</taxon>
        <taxon>Monothalamids</taxon>
        <taxon>Reticulomyxidae</taxon>
        <taxon>Reticulomyxa</taxon>
    </lineage>
</organism>
<dbReference type="Gene3D" id="1.10.840.10">
    <property type="entry name" value="Ras guanine-nucleotide exchange factors catalytic domain"/>
    <property type="match status" value="1"/>
</dbReference>
<proteinExistence type="predicted"/>
<dbReference type="GO" id="GO:0007265">
    <property type="term" value="P:Ras protein signal transduction"/>
    <property type="evidence" value="ECO:0007669"/>
    <property type="project" value="TreeGrafter"/>
</dbReference>
<dbReference type="PROSITE" id="PS50009">
    <property type="entry name" value="RASGEF_CAT"/>
    <property type="match status" value="1"/>
</dbReference>
<accession>X6NP81</accession>
<feature type="transmembrane region" description="Helical" evidence="3">
    <location>
        <begin position="175"/>
        <end position="193"/>
    </location>
</feature>
<dbReference type="GO" id="GO:0005085">
    <property type="term" value="F:guanyl-nucleotide exchange factor activity"/>
    <property type="evidence" value="ECO:0007669"/>
    <property type="project" value="UniProtKB-KW"/>
</dbReference>
<dbReference type="SUPFAM" id="SSF48366">
    <property type="entry name" value="Ras GEF"/>
    <property type="match status" value="1"/>
</dbReference>
<gene>
    <name evidence="5" type="ORF">RFI_09402</name>
</gene>
<dbReference type="GO" id="GO:0005886">
    <property type="term" value="C:plasma membrane"/>
    <property type="evidence" value="ECO:0007669"/>
    <property type="project" value="TreeGrafter"/>
</dbReference>
<dbReference type="EMBL" id="ASPP01007075">
    <property type="protein sequence ID" value="ETO27733.1"/>
    <property type="molecule type" value="Genomic_DNA"/>
</dbReference>
<dbReference type="PANTHER" id="PTHR23113:SF370">
    <property type="entry name" value="RAS GUANINE NUCLEOTIDE EXCHANGE FACTOR P"/>
    <property type="match status" value="1"/>
</dbReference>